<sequence>MHILLFSFQFFKLILLFILLHNSF</sequence>
<organism evidence="1">
    <name type="scientific">Rhizophora mucronata</name>
    <name type="common">Asiatic mangrove</name>
    <dbReference type="NCBI Taxonomy" id="61149"/>
    <lineage>
        <taxon>Eukaryota</taxon>
        <taxon>Viridiplantae</taxon>
        <taxon>Streptophyta</taxon>
        <taxon>Embryophyta</taxon>
        <taxon>Tracheophyta</taxon>
        <taxon>Spermatophyta</taxon>
        <taxon>Magnoliopsida</taxon>
        <taxon>eudicotyledons</taxon>
        <taxon>Gunneridae</taxon>
        <taxon>Pentapetalae</taxon>
        <taxon>rosids</taxon>
        <taxon>fabids</taxon>
        <taxon>Malpighiales</taxon>
        <taxon>Rhizophoraceae</taxon>
        <taxon>Rhizophora</taxon>
    </lineage>
</organism>
<proteinExistence type="predicted"/>
<protein>
    <submittedName>
        <fullName evidence="1">Uncharacterized protein</fullName>
    </submittedName>
</protein>
<dbReference type="AlphaFoldDB" id="A0A2P2N1G2"/>
<name>A0A2P2N1G2_RHIMU</name>
<evidence type="ECO:0000313" key="1">
    <source>
        <dbReference type="EMBL" id="MBX36313.1"/>
    </source>
</evidence>
<dbReference type="EMBL" id="GGEC01055829">
    <property type="protein sequence ID" value="MBX36313.1"/>
    <property type="molecule type" value="Transcribed_RNA"/>
</dbReference>
<reference evidence="1" key="1">
    <citation type="submission" date="2018-02" db="EMBL/GenBank/DDBJ databases">
        <title>Rhizophora mucronata_Transcriptome.</title>
        <authorList>
            <person name="Meera S.P."/>
            <person name="Sreeshan A."/>
            <person name="Augustine A."/>
        </authorList>
    </citation>
    <scope>NUCLEOTIDE SEQUENCE</scope>
    <source>
        <tissue evidence="1">Leaf</tissue>
    </source>
</reference>
<accession>A0A2P2N1G2</accession>